<evidence type="ECO:0000256" key="3">
    <source>
        <dbReference type="SAM" id="MobiDB-lite"/>
    </source>
</evidence>
<dbReference type="GO" id="GO:0008897">
    <property type="term" value="F:holo-[acyl-carrier-protein] synthase activity"/>
    <property type="evidence" value="ECO:0000318"/>
    <property type="project" value="GO_Central"/>
</dbReference>
<evidence type="ECO:0000313" key="6">
    <source>
        <dbReference type="Proteomes" id="UP000019116"/>
    </source>
</evidence>
<evidence type="ECO:0000313" key="5">
    <source>
        <dbReference type="EnsemblPlants" id="TraesCS7D02G181200.1"/>
    </source>
</evidence>
<dbReference type="GO" id="GO:0005829">
    <property type="term" value="C:cytosol"/>
    <property type="evidence" value="ECO:0000318"/>
    <property type="project" value="GO_Central"/>
</dbReference>
<feature type="region of interest" description="Disordered" evidence="3">
    <location>
        <begin position="1"/>
        <end position="22"/>
    </location>
</feature>
<dbReference type="GO" id="GO:0000287">
    <property type="term" value="F:magnesium ion binding"/>
    <property type="evidence" value="ECO:0007669"/>
    <property type="project" value="InterPro"/>
</dbReference>
<dbReference type="Gene3D" id="3.90.470.20">
    <property type="entry name" value="4'-phosphopantetheinyl transferase domain"/>
    <property type="match status" value="2"/>
</dbReference>
<dbReference type="AlphaFoldDB" id="A0A3B6TGC7"/>
<dbReference type="SMR" id="A0A3B6TGC7"/>
<dbReference type="STRING" id="4565.A0A3B6TGC7"/>
<dbReference type="GO" id="GO:0019878">
    <property type="term" value="P:lysine biosynthetic process via aminoadipic acid"/>
    <property type="evidence" value="ECO:0000318"/>
    <property type="project" value="GO_Central"/>
</dbReference>
<organism evidence="5">
    <name type="scientific">Triticum aestivum</name>
    <name type="common">Wheat</name>
    <dbReference type="NCBI Taxonomy" id="4565"/>
    <lineage>
        <taxon>Eukaryota</taxon>
        <taxon>Viridiplantae</taxon>
        <taxon>Streptophyta</taxon>
        <taxon>Embryophyta</taxon>
        <taxon>Tracheophyta</taxon>
        <taxon>Spermatophyta</taxon>
        <taxon>Magnoliopsida</taxon>
        <taxon>Liliopsida</taxon>
        <taxon>Poales</taxon>
        <taxon>Poaceae</taxon>
        <taxon>BOP clade</taxon>
        <taxon>Pooideae</taxon>
        <taxon>Triticodae</taxon>
        <taxon>Triticeae</taxon>
        <taxon>Triticinae</taxon>
        <taxon>Triticum</taxon>
    </lineage>
</organism>
<reference evidence="5" key="1">
    <citation type="submission" date="2018-08" db="EMBL/GenBank/DDBJ databases">
        <authorList>
            <person name="Rossello M."/>
        </authorList>
    </citation>
    <scope>NUCLEOTIDE SEQUENCE [LARGE SCALE GENOMIC DNA]</scope>
    <source>
        <strain evidence="5">cv. Chinese Spring</strain>
    </source>
</reference>
<feature type="domain" description="4'-phosphopantetheinyl transferase" evidence="4">
    <location>
        <begin position="158"/>
        <end position="253"/>
    </location>
</feature>
<dbReference type="Gramene" id="TraesCS7D02G181200.1">
    <property type="protein sequence ID" value="TraesCS7D02G181200.1"/>
    <property type="gene ID" value="TraesCS7D02G181200"/>
</dbReference>
<dbReference type="OrthoDB" id="26719at2759"/>
<dbReference type="InterPro" id="IPR008278">
    <property type="entry name" value="4-PPantetheinyl_Trfase_dom"/>
</dbReference>
<dbReference type="EnsemblPlants" id="TraesCS7D02G181200.1">
    <property type="protein sequence ID" value="TraesCS7D02G181200.1"/>
    <property type="gene ID" value="TraesCS7D02G181200"/>
</dbReference>
<dbReference type="SUPFAM" id="SSF56214">
    <property type="entry name" value="4'-phosphopantetheinyl transferase"/>
    <property type="match status" value="2"/>
</dbReference>
<accession>A0A3B6TGC7</accession>
<dbReference type="Pfam" id="PF01648">
    <property type="entry name" value="ACPS"/>
    <property type="match status" value="1"/>
</dbReference>
<sequence length="319" mass="35796">MHRHLPRCRAMPLPPPPPPPRTLGIPSRRLFAPLPPAPPLHSRREVHVWYLCPGELNDQSQLEMYKKLLSPAEKEYADSINETTLRKHAMLSCALKRTTLSRYTDSKIDPRSFAFKYNKFRKPEILWPSDDTVELPLRFNISHTSSLIACGIAMDANIGIDIEEKKRKTTKSILSLARRFSPSEADYLAEISDSYAQEKEFFKLWTLKEAYVKALGLGLSGAPLNEFSIKLETSKGIRVSKALKVCNDSNSGCDHLSEDWLFALAELNSSHYMAVCLEADSRCQGPENSPAPVGLKVWKTIPFVEDTLVSGTEAVKLVA</sequence>
<dbReference type="PANTHER" id="PTHR12215">
    <property type="entry name" value="PHOSPHOPANTETHEINE TRANSFERASE"/>
    <property type="match status" value="1"/>
</dbReference>
<dbReference type="EC" id="2.7.8.7" evidence="1"/>
<protein>
    <recommendedName>
        <fullName evidence="1">holo-[acyl-carrier-protein] synthase</fullName>
        <ecNumber evidence="1">2.7.8.7</ecNumber>
    </recommendedName>
</protein>
<reference evidence="5" key="2">
    <citation type="submission" date="2018-10" db="UniProtKB">
        <authorList>
            <consortium name="EnsemblPlants"/>
        </authorList>
    </citation>
    <scope>IDENTIFICATION</scope>
</reference>
<evidence type="ECO:0000256" key="2">
    <source>
        <dbReference type="ARBA" id="ARBA00022679"/>
    </source>
</evidence>
<dbReference type="FunFam" id="3.90.470.20:FF:000010">
    <property type="entry name" value="L-aminoadipate-semialdehyde dehydrogenase-phosphopantetheinyl transferase"/>
    <property type="match status" value="1"/>
</dbReference>
<evidence type="ECO:0000256" key="1">
    <source>
        <dbReference type="ARBA" id="ARBA00013172"/>
    </source>
</evidence>
<dbReference type="PANTHER" id="PTHR12215:SF15">
    <property type="entry name" value="4'-PHOSPHOPANTETHEINYL TRANSFERASE SUPERFAMILY-RELATED"/>
    <property type="match status" value="1"/>
</dbReference>
<dbReference type="OMA" id="HYMAVCL"/>
<keyword evidence="2" id="KW-0808">Transferase</keyword>
<dbReference type="InterPro" id="IPR050559">
    <property type="entry name" value="P-Pant_transferase_sf"/>
</dbReference>
<dbReference type="Proteomes" id="UP000019116">
    <property type="component" value="Chromosome 7D"/>
</dbReference>
<proteinExistence type="predicted"/>
<name>A0A3B6TGC7_WHEAT</name>
<dbReference type="InterPro" id="IPR037143">
    <property type="entry name" value="4-PPantetheinyl_Trfase_dom_sf"/>
</dbReference>
<evidence type="ECO:0000259" key="4">
    <source>
        <dbReference type="Pfam" id="PF01648"/>
    </source>
</evidence>
<feature type="compositionally biased region" description="Pro residues" evidence="3">
    <location>
        <begin position="12"/>
        <end position="21"/>
    </location>
</feature>
<keyword evidence="6" id="KW-1185">Reference proteome</keyword>